<dbReference type="RefSeq" id="WP_042921235.1">
    <property type="nucleotide sequence ID" value="NZ_AP023172.1"/>
</dbReference>
<accession>A0A2A5JID9</accession>
<dbReference type="GeneID" id="64138222"/>
<dbReference type="EMBL" id="NOVD01000001">
    <property type="protein sequence ID" value="PCK29122.1"/>
    <property type="molecule type" value="Genomic_DNA"/>
</dbReference>
<evidence type="ECO:0000313" key="4">
    <source>
        <dbReference type="EMBL" id="PCK29122.1"/>
    </source>
</evidence>
<evidence type="ECO:0000256" key="1">
    <source>
        <dbReference type="SAM" id="MobiDB-lite"/>
    </source>
</evidence>
<dbReference type="Proteomes" id="UP001217325">
    <property type="component" value="Unassembled WGS sequence"/>
</dbReference>
<proteinExistence type="predicted"/>
<evidence type="ECO:0008006" key="6">
    <source>
        <dbReference type="Google" id="ProtNLM"/>
    </source>
</evidence>
<sequence length="279" mass="28354">MKSAGRAAVGAVALAMTLAITACEDDGRTGILTDEPSPPTTETTTTTTLAPTTTIAPAAPVAPPPVGDVPGNPAAAPALAAWATDLVSLDVDALTNACWTMPPTTIADRYSDVPAILTAIAAPGVDGQYAVTWSGGGLSVAAKRSEIASGYACPFVFPAGQSNFYTAADASHAVVRFLSRATGRPVNTRDVETFYPLICPGNSPWDPDGTGATGQPPLKLDPNQLAGIKSFDADAATVTPVRGDYVRVTLPVSDGTGNSRSMQFTLSIGPEGYCLGAAT</sequence>
<keyword evidence="2" id="KW-0732">Signal</keyword>
<evidence type="ECO:0000313" key="5">
    <source>
        <dbReference type="Proteomes" id="UP000230886"/>
    </source>
</evidence>
<reference evidence="3" key="2">
    <citation type="submission" date="2023-02" db="EMBL/GenBank/DDBJ databases">
        <title>A novel hydrolase synthesized by Rhodococcus erythropolis HQ is responsible for the detoxification of Zearalenone.</title>
        <authorList>
            <person name="Hu J."/>
            <person name="Xu J."/>
        </authorList>
    </citation>
    <scope>NUCLEOTIDE SEQUENCE</scope>
    <source>
        <strain evidence="3">HQ</strain>
    </source>
</reference>
<dbReference type="EMBL" id="JARDXE010000011">
    <property type="protein sequence ID" value="MDE8647034.1"/>
    <property type="molecule type" value="Genomic_DNA"/>
</dbReference>
<reference evidence="4 5" key="1">
    <citation type="submission" date="2017-07" db="EMBL/GenBank/DDBJ databases">
        <title>Draft sequence of Rhodococcus enclensis 23b-28.</title>
        <authorList>
            <person name="Besaury L."/>
            <person name="Sancelme M."/>
            <person name="Amato P."/>
            <person name="Lallement A."/>
            <person name="Delort A.-M."/>
        </authorList>
    </citation>
    <scope>NUCLEOTIDE SEQUENCE [LARGE SCALE GENOMIC DNA]</scope>
    <source>
        <strain evidence="4 5">23b-28</strain>
    </source>
</reference>
<name>A0A069JRT9_RHOSG</name>
<accession>A0A069JRT9</accession>
<dbReference type="KEGG" id="rqi:C1M55_01025"/>
<evidence type="ECO:0000256" key="2">
    <source>
        <dbReference type="SAM" id="SignalP"/>
    </source>
</evidence>
<dbReference type="Proteomes" id="UP000230886">
    <property type="component" value="Unassembled WGS sequence"/>
</dbReference>
<gene>
    <name evidence="4" type="ORF">CHR55_01690</name>
    <name evidence="3" type="ORF">PXH69_18870</name>
</gene>
<evidence type="ECO:0000313" key="3">
    <source>
        <dbReference type="EMBL" id="MDE8647034.1"/>
    </source>
</evidence>
<feature type="chain" id="PRO_5043117846" description="LppP/LprE family lipoprotein" evidence="2">
    <location>
        <begin position="23"/>
        <end position="279"/>
    </location>
</feature>
<feature type="region of interest" description="Disordered" evidence="1">
    <location>
        <begin position="28"/>
        <end position="47"/>
    </location>
</feature>
<protein>
    <recommendedName>
        <fullName evidence="6">LppP/LprE family lipoprotein</fullName>
    </recommendedName>
</protein>
<organism evidence="4 5">
    <name type="scientific">Rhodococcus qingshengii</name>
    <dbReference type="NCBI Taxonomy" id="334542"/>
    <lineage>
        <taxon>Bacteria</taxon>
        <taxon>Bacillati</taxon>
        <taxon>Actinomycetota</taxon>
        <taxon>Actinomycetes</taxon>
        <taxon>Mycobacteriales</taxon>
        <taxon>Nocardiaceae</taxon>
        <taxon>Rhodococcus</taxon>
        <taxon>Rhodococcus erythropolis group</taxon>
    </lineage>
</organism>
<feature type="signal peptide" evidence="2">
    <location>
        <begin position="1"/>
        <end position="22"/>
    </location>
</feature>
<dbReference type="AlphaFoldDB" id="A0A069JRT9"/>
<dbReference type="PROSITE" id="PS51257">
    <property type="entry name" value="PROKAR_LIPOPROTEIN"/>
    <property type="match status" value="1"/>
</dbReference>
<comment type="caution">
    <text evidence="4">The sequence shown here is derived from an EMBL/GenBank/DDBJ whole genome shotgun (WGS) entry which is preliminary data.</text>
</comment>